<organism evidence="1 2">
    <name type="scientific">Pararge aegeria aegeria</name>
    <dbReference type="NCBI Taxonomy" id="348720"/>
    <lineage>
        <taxon>Eukaryota</taxon>
        <taxon>Metazoa</taxon>
        <taxon>Ecdysozoa</taxon>
        <taxon>Arthropoda</taxon>
        <taxon>Hexapoda</taxon>
        <taxon>Insecta</taxon>
        <taxon>Pterygota</taxon>
        <taxon>Neoptera</taxon>
        <taxon>Endopterygota</taxon>
        <taxon>Lepidoptera</taxon>
        <taxon>Glossata</taxon>
        <taxon>Ditrysia</taxon>
        <taxon>Papilionoidea</taxon>
        <taxon>Nymphalidae</taxon>
        <taxon>Satyrinae</taxon>
        <taxon>Satyrini</taxon>
        <taxon>Parargina</taxon>
        <taxon>Pararge</taxon>
    </lineage>
</organism>
<dbReference type="Proteomes" id="UP000838756">
    <property type="component" value="Unassembled WGS sequence"/>
</dbReference>
<evidence type="ECO:0000313" key="2">
    <source>
        <dbReference type="Proteomes" id="UP000838756"/>
    </source>
</evidence>
<reference evidence="1" key="1">
    <citation type="submission" date="2022-03" db="EMBL/GenBank/DDBJ databases">
        <authorList>
            <person name="Lindestad O."/>
        </authorList>
    </citation>
    <scope>NUCLEOTIDE SEQUENCE</scope>
</reference>
<comment type="caution">
    <text evidence="1">The sequence shown here is derived from an EMBL/GenBank/DDBJ whole genome shotgun (WGS) entry which is preliminary data.</text>
</comment>
<accession>A0A8S4QPQ0</accession>
<evidence type="ECO:0000313" key="1">
    <source>
        <dbReference type="EMBL" id="CAH2211301.1"/>
    </source>
</evidence>
<proteinExistence type="predicted"/>
<name>A0A8S4QPQ0_9NEOP</name>
<sequence length="62" mass="6855">MSAKVNSRLRWAVIFAIIAISSYSVGSPDWSWFSALPARAENNFTAVAARHGYRSEQHTVAT</sequence>
<dbReference type="EMBL" id="CAKXAJ010009819">
    <property type="protein sequence ID" value="CAH2211301.1"/>
    <property type="molecule type" value="Genomic_DNA"/>
</dbReference>
<keyword evidence="2" id="KW-1185">Reference proteome</keyword>
<protein>
    <submittedName>
        <fullName evidence="1">Jg21977 protein</fullName>
    </submittedName>
</protein>
<dbReference type="AlphaFoldDB" id="A0A8S4QPQ0"/>
<feature type="non-terminal residue" evidence="1">
    <location>
        <position position="62"/>
    </location>
</feature>
<gene>
    <name evidence="1" type="primary">jg21977</name>
    <name evidence="1" type="ORF">PAEG_LOCUS3131</name>
</gene>